<evidence type="ECO:0000259" key="7">
    <source>
        <dbReference type="Pfam" id="PF08281"/>
    </source>
</evidence>
<dbReference type="OrthoDB" id="2046835at2"/>
<dbReference type="SUPFAM" id="SSF88659">
    <property type="entry name" value="Sigma3 and sigma4 domains of RNA polymerase sigma factors"/>
    <property type="match status" value="1"/>
</dbReference>
<dbReference type="STRING" id="307121.GA0070620_0565"/>
<dbReference type="GO" id="GO:0006352">
    <property type="term" value="P:DNA-templated transcription initiation"/>
    <property type="evidence" value="ECO:0007669"/>
    <property type="project" value="InterPro"/>
</dbReference>
<dbReference type="InterPro" id="IPR014284">
    <property type="entry name" value="RNA_pol_sigma-70_dom"/>
</dbReference>
<organism evidence="8 9">
    <name type="scientific">Micromonospora krabiensis</name>
    <dbReference type="NCBI Taxonomy" id="307121"/>
    <lineage>
        <taxon>Bacteria</taxon>
        <taxon>Bacillati</taxon>
        <taxon>Actinomycetota</taxon>
        <taxon>Actinomycetes</taxon>
        <taxon>Micromonosporales</taxon>
        <taxon>Micromonosporaceae</taxon>
        <taxon>Micromonospora</taxon>
    </lineage>
</organism>
<dbReference type="InterPro" id="IPR013325">
    <property type="entry name" value="RNA_pol_sigma_r2"/>
</dbReference>
<dbReference type="InterPro" id="IPR013324">
    <property type="entry name" value="RNA_pol_sigma_r3/r4-like"/>
</dbReference>
<evidence type="ECO:0000256" key="1">
    <source>
        <dbReference type="ARBA" id="ARBA00010641"/>
    </source>
</evidence>
<dbReference type="NCBIfam" id="TIGR02937">
    <property type="entry name" value="sigma70-ECF"/>
    <property type="match status" value="1"/>
</dbReference>
<keyword evidence="5" id="KW-0804">Transcription</keyword>
<comment type="similarity">
    <text evidence="1">Belongs to the sigma-70 factor family. ECF subfamily.</text>
</comment>
<dbReference type="InterPro" id="IPR036388">
    <property type="entry name" value="WH-like_DNA-bd_sf"/>
</dbReference>
<keyword evidence="3" id="KW-0731">Sigma factor</keyword>
<reference evidence="9" key="1">
    <citation type="submission" date="2016-06" db="EMBL/GenBank/DDBJ databases">
        <authorList>
            <person name="Varghese N."/>
        </authorList>
    </citation>
    <scope>NUCLEOTIDE SEQUENCE [LARGE SCALE GENOMIC DNA]</scope>
    <source>
        <strain evidence="9">DSM 45344</strain>
    </source>
</reference>
<dbReference type="Gene3D" id="1.10.10.10">
    <property type="entry name" value="Winged helix-like DNA-binding domain superfamily/Winged helix DNA-binding domain"/>
    <property type="match status" value="1"/>
</dbReference>
<dbReference type="NCBIfam" id="TIGR02983">
    <property type="entry name" value="SigE-fam_strep"/>
    <property type="match status" value="1"/>
</dbReference>
<dbReference type="Gene3D" id="1.10.1740.10">
    <property type="match status" value="1"/>
</dbReference>
<dbReference type="EMBL" id="LT598496">
    <property type="protein sequence ID" value="SBV25096.1"/>
    <property type="molecule type" value="Genomic_DNA"/>
</dbReference>
<protein>
    <submittedName>
        <fullName evidence="8">RNA polymerase sigma-70 factor, sigma-E family</fullName>
    </submittedName>
</protein>
<dbReference type="InterPro" id="IPR013249">
    <property type="entry name" value="RNA_pol_sigma70_r4_t2"/>
</dbReference>
<name>A0A1C3MXN0_9ACTN</name>
<evidence type="ECO:0000313" key="8">
    <source>
        <dbReference type="EMBL" id="SBV25096.1"/>
    </source>
</evidence>
<dbReference type="GO" id="GO:0016987">
    <property type="term" value="F:sigma factor activity"/>
    <property type="evidence" value="ECO:0007669"/>
    <property type="project" value="UniProtKB-KW"/>
</dbReference>
<accession>A0A1C3MXN0</accession>
<sequence>MVDAEGEFVEYVSARLPSLHRTAFLMCGDAHLADDVVQQTITALYVNWRRVSRADNVDAYVHRMLVHKLVDEKRLSWAKVRLLGSVPEPELSPVTPHDEFAERDSLLAALAHLPRGQRTVLVLRFLCDLSLADTAAAMGCSEGNVKSQTSRALVAIRQLLDVTEMAERSAR</sequence>
<evidence type="ECO:0000256" key="5">
    <source>
        <dbReference type="ARBA" id="ARBA00023163"/>
    </source>
</evidence>
<dbReference type="InterPro" id="IPR007627">
    <property type="entry name" value="RNA_pol_sigma70_r2"/>
</dbReference>
<dbReference type="Pfam" id="PF08281">
    <property type="entry name" value="Sigma70_r4_2"/>
    <property type="match status" value="1"/>
</dbReference>
<dbReference type="InterPro" id="IPR039425">
    <property type="entry name" value="RNA_pol_sigma-70-like"/>
</dbReference>
<proteinExistence type="inferred from homology"/>
<feature type="domain" description="RNA polymerase sigma factor 70 region 4 type 2" evidence="7">
    <location>
        <begin position="104"/>
        <end position="155"/>
    </location>
</feature>
<gene>
    <name evidence="8" type="ORF">GA0070620_0565</name>
</gene>
<dbReference type="PANTHER" id="PTHR43133:SF50">
    <property type="entry name" value="ECF RNA POLYMERASE SIGMA FACTOR SIGM"/>
    <property type="match status" value="1"/>
</dbReference>
<dbReference type="InterPro" id="IPR014325">
    <property type="entry name" value="RNA_pol_sigma-E_actinobac"/>
</dbReference>
<dbReference type="PATRIC" id="fig|307121.4.peg.580"/>
<dbReference type="Proteomes" id="UP000199393">
    <property type="component" value="Chromosome I"/>
</dbReference>
<dbReference type="PANTHER" id="PTHR43133">
    <property type="entry name" value="RNA POLYMERASE ECF-TYPE SIGMA FACTO"/>
    <property type="match status" value="1"/>
</dbReference>
<evidence type="ECO:0000256" key="3">
    <source>
        <dbReference type="ARBA" id="ARBA00023082"/>
    </source>
</evidence>
<evidence type="ECO:0000313" key="9">
    <source>
        <dbReference type="Proteomes" id="UP000199393"/>
    </source>
</evidence>
<keyword evidence="4" id="KW-0238">DNA-binding</keyword>
<dbReference type="SUPFAM" id="SSF88946">
    <property type="entry name" value="Sigma2 domain of RNA polymerase sigma factors"/>
    <property type="match status" value="1"/>
</dbReference>
<keyword evidence="2" id="KW-0805">Transcription regulation</keyword>
<dbReference type="RefSeq" id="WP_091597868.1">
    <property type="nucleotide sequence ID" value="NZ_JBHRWG010000002.1"/>
</dbReference>
<dbReference type="GO" id="GO:0003677">
    <property type="term" value="F:DNA binding"/>
    <property type="evidence" value="ECO:0007669"/>
    <property type="project" value="UniProtKB-KW"/>
</dbReference>
<evidence type="ECO:0000256" key="2">
    <source>
        <dbReference type="ARBA" id="ARBA00023015"/>
    </source>
</evidence>
<evidence type="ECO:0000259" key="6">
    <source>
        <dbReference type="Pfam" id="PF04542"/>
    </source>
</evidence>
<evidence type="ECO:0000256" key="4">
    <source>
        <dbReference type="ARBA" id="ARBA00023125"/>
    </source>
</evidence>
<dbReference type="Pfam" id="PF04542">
    <property type="entry name" value="Sigma70_r2"/>
    <property type="match status" value="1"/>
</dbReference>
<dbReference type="AlphaFoldDB" id="A0A1C3MXN0"/>
<feature type="domain" description="RNA polymerase sigma-70 region 2" evidence="6">
    <location>
        <begin position="13"/>
        <end position="74"/>
    </location>
</feature>
<keyword evidence="9" id="KW-1185">Reference proteome</keyword>
<dbReference type="CDD" id="cd06171">
    <property type="entry name" value="Sigma70_r4"/>
    <property type="match status" value="1"/>
</dbReference>